<accession>A0A9P6NA55</accession>
<keyword evidence="2" id="KW-1185">Reference proteome</keyword>
<proteinExistence type="predicted"/>
<evidence type="ECO:0000313" key="2">
    <source>
        <dbReference type="Proteomes" id="UP000886653"/>
    </source>
</evidence>
<dbReference type="PANTHER" id="PTHR34618">
    <property type="entry name" value="SURFACE PROTEIN MAS1, PUTATIVE-RELATED"/>
    <property type="match status" value="1"/>
</dbReference>
<dbReference type="EMBL" id="MU167358">
    <property type="protein sequence ID" value="KAG0142168.1"/>
    <property type="molecule type" value="Genomic_DNA"/>
</dbReference>
<dbReference type="PANTHER" id="PTHR34618:SF1">
    <property type="entry name" value="SECRETED PROTEIN"/>
    <property type="match status" value="1"/>
</dbReference>
<evidence type="ECO:0000313" key="1">
    <source>
        <dbReference type="EMBL" id="KAG0142168.1"/>
    </source>
</evidence>
<dbReference type="AlphaFoldDB" id="A0A9P6NA55"/>
<dbReference type="Pfam" id="PF11327">
    <property type="entry name" value="Egh16-like"/>
    <property type="match status" value="1"/>
</dbReference>
<dbReference type="Proteomes" id="UP000886653">
    <property type="component" value="Unassembled WGS sequence"/>
</dbReference>
<gene>
    <name evidence="1" type="ORF">CROQUDRAFT_135747</name>
</gene>
<comment type="caution">
    <text evidence="1">The sequence shown here is derived from an EMBL/GenBank/DDBJ whole genome shotgun (WGS) entry which is preliminary data.</text>
</comment>
<name>A0A9P6NA55_9BASI</name>
<organism evidence="1 2">
    <name type="scientific">Cronartium quercuum f. sp. fusiforme G11</name>
    <dbReference type="NCBI Taxonomy" id="708437"/>
    <lineage>
        <taxon>Eukaryota</taxon>
        <taxon>Fungi</taxon>
        <taxon>Dikarya</taxon>
        <taxon>Basidiomycota</taxon>
        <taxon>Pucciniomycotina</taxon>
        <taxon>Pucciniomycetes</taxon>
        <taxon>Pucciniales</taxon>
        <taxon>Coleosporiaceae</taxon>
        <taxon>Cronartium</taxon>
    </lineage>
</organism>
<evidence type="ECO:0008006" key="3">
    <source>
        <dbReference type="Google" id="ProtNLM"/>
    </source>
</evidence>
<dbReference type="OrthoDB" id="3241054at2759"/>
<sequence length="234" mass="24971">MSGLRIYKVIIITSSFLPFLINAHSFILAIEGSNGARSTGFGTRLTSRGTLVQNTGIIHQGDINSGQVGPCGRIFGGDGLPPSPIDVEKEMAIAEADGISAADEDGSVPMSMFAHNEDGGGPYECVYSPDNSLKDLRPMSISKQIEGEGGKNPTAKEFAYPLTAVFPSDAVCKGGSGGDTCIMRCKNPLGFGSCAAVKLYTKRNQPDTQRPSATMLAVQRRRFLHRRVSQKAVW</sequence>
<protein>
    <recommendedName>
        <fullName evidence="3">Secreted protein</fullName>
    </recommendedName>
</protein>
<dbReference type="InterPro" id="IPR021476">
    <property type="entry name" value="Egh16-like"/>
</dbReference>
<reference evidence="1" key="1">
    <citation type="submission" date="2013-11" db="EMBL/GenBank/DDBJ databases">
        <title>Genome sequence of the fusiform rust pathogen reveals effectors for host alternation and coevolution with pine.</title>
        <authorList>
            <consortium name="DOE Joint Genome Institute"/>
            <person name="Smith K."/>
            <person name="Pendleton A."/>
            <person name="Kubisiak T."/>
            <person name="Anderson C."/>
            <person name="Salamov A."/>
            <person name="Aerts A."/>
            <person name="Riley R."/>
            <person name="Clum A."/>
            <person name="Lindquist E."/>
            <person name="Ence D."/>
            <person name="Campbell M."/>
            <person name="Kronenberg Z."/>
            <person name="Feau N."/>
            <person name="Dhillon B."/>
            <person name="Hamelin R."/>
            <person name="Burleigh J."/>
            <person name="Smith J."/>
            <person name="Yandell M."/>
            <person name="Nelson C."/>
            <person name="Grigoriev I."/>
            <person name="Davis J."/>
        </authorList>
    </citation>
    <scope>NUCLEOTIDE SEQUENCE</scope>
    <source>
        <strain evidence="1">G11</strain>
    </source>
</reference>